<evidence type="ECO:0000256" key="7">
    <source>
        <dbReference type="ARBA" id="ARBA00022840"/>
    </source>
</evidence>
<dbReference type="InterPro" id="IPR005543">
    <property type="entry name" value="PASTA_dom"/>
</dbReference>
<keyword evidence="3" id="KW-0808">Transferase</keyword>
<dbReference type="InterPro" id="IPR011009">
    <property type="entry name" value="Kinase-like_dom_sf"/>
</dbReference>
<protein>
    <recommendedName>
        <fullName evidence="1">non-specific serine/threonine protein kinase</fullName>
        <ecNumber evidence="1">2.7.11.1</ecNumber>
    </recommendedName>
</protein>
<feature type="compositionally biased region" description="Low complexity" evidence="10">
    <location>
        <begin position="377"/>
        <end position="407"/>
    </location>
</feature>
<comment type="caution">
    <text evidence="13">The sequence shown here is derived from an EMBL/GenBank/DDBJ whole genome shotgun (WGS) entry which is preliminary data.</text>
</comment>
<evidence type="ECO:0000256" key="5">
    <source>
        <dbReference type="ARBA" id="ARBA00022741"/>
    </source>
</evidence>
<dbReference type="PANTHER" id="PTHR43289">
    <property type="entry name" value="MITOGEN-ACTIVATED PROTEIN KINASE KINASE KINASE 20-RELATED"/>
    <property type="match status" value="1"/>
</dbReference>
<keyword evidence="11" id="KW-0472">Membrane</keyword>
<proteinExistence type="predicted"/>
<evidence type="ECO:0000313" key="14">
    <source>
        <dbReference type="Proteomes" id="UP000468687"/>
    </source>
</evidence>
<evidence type="ECO:0000256" key="9">
    <source>
        <dbReference type="ARBA" id="ARBA00048679"/>
    </source>
</evidence>
<reference evidence="13 14" key="1">
    <citation type="journal article" date="2014" name="Int. J. Syst. Evol. Microbiol.">
        <title>Nocardioides zeae sp. nov., isolated from the stem of Zea mays.</title>
        <authorList>
            <person name="Glaeser S.P."/>
            <person name="McInroy J.A."/>
            <person name="Busse H.J."/>
            <person name="Kampfer P."/>
        </authorList>
    </citation>
    <scope>NUCLEOTIDE SEQUENCE [LARGE SCALE GENOMIC DNA]</scope>
    <source>
        <strain evidence="13 14">JCM 30728</strain>
    </source>
</reference>
<name>A0A6P0HH52_9ACTN</name>
<feature type="transmembrane region" description="Helical" evidence="11">
    <location>
        <begin position="342"/>
        <end position="363"/>
    </location>
</feature>
<evidence type="ECO:0000256" key="11">
    <source>
        <dbReference type="SAM" id="Phobius"/>
    </source>
</evidence>
<dbReference type="Gene3D" id="1.10.510.10">
    <property type="entry name" value="Transferase(Phosphotransferase) domain 1"/>
    <property type="match status" value="1"/>
</dbReference>
<comment type="catalytic activity">
    <reaction evidence="8">
        <text>L-threonyl-[protein] + ATP = O-phospho-L-threonyl-[protein] + ADP + H(+)</text>
        <dbReference type="Rhea" id="RHEA:46608"/>
        <dbReference type="Rhea" id="RHEA-COMP:11060"/>
        <dbReference type="Rhea" id="RHEA-COMP:11605"/>
        <dbReference type="ChEBI" id="CHEBI:15378"/>
        <dbReference type="ChEBI" id="CHEBI:30013"/>
        <dbReference type="ChEBI" id="CHEBI:30616"/>
        <dbReference type="ChEBI" id="CHEBI:61977"/>
        <dbReference type="ChEBI" id="CHEBI:456216"/>
        <dbReference type="EC" id="2.7.11.1"/>
    </reaction>
</comment>
<dbReference type="SUPFAM" id="SSF56112">
    <property type="entry name" value="Protein kinase-like (PK-like)"/>
    <property type="match status" value="1"/>
</dbReference>
<keyword evidence="2 13" id="KW-0723">Serine/threonine-protein kinase</keyword>
<dbReference type="CDD" id="cd14014">
    <property type="entry name" value="STKc_PknB_like"/>
    <property type="match status" value="1"/>
</dbReference>
<evidence type="ECO:0000256" key="2">
    <source>
        <dbReference type="ARBA" id="ARBA00022527"/>
    </source>
</evidence>
<keyword evidence="4" id="KW-0677">Repeat</keyword>
<dbReference type="GO" id="GO:0005524">
    <property type="term" value="F:ATP binding"/>
    <property type="evidence" value="ECO:0007669"/>
    <property type="project" value="UniProtKB-KW"/>
</dbReference>
<dbReference type="Gene3D" id="3.30.200.20">
    <property type="entry name" value="Phosphorylase Kinase, domain 1"/>
    <property type="match status" value="1"/>
</dbReference>
<dbReference type="GO" id="GO:0045717">
    <property type="term" value="P:negative regulation of fatty acid biosynthetic process"/>
    <property type="evidence" value="ECO:0007669"/>
    <property type="project" value="UniProtKB-ARBA"/>
</dbReference>
<accession>A0A6P0HH52</accession>
<feature type="region of interest" description="Disordered" evidence="10">
    <location>
        <begin position="370"/>
        <end position="416"/>
    </location>
</feature>
<dbReference type="FunFam" id="3.30.200.20:FF:000035">
    <property type="entry name" value="Serine/threonine protein kinase Stk1"/>
    <property type="match status" value="1"/>
</dbReference>
<keyword evidence="7" id="KW-0067">ATP-binding</keyword>
<organism evidence="13 14">
    <name type="scientific">Nocardioides zeae</name>
    <dbReference type="NCBI Taxonomy" id="1457234"/>
    <lineage>
        <taxon>Bacteria</taxon>
        <taxon>Bacillati</taxon>
        <taxon>Actinomycetota</taxon>
        <taxon>Actinomycetes</taxon>
        <taxon>Propionibacteriales</taxon>
        <taxon>Nocardioidaceae</taxon>
        <taxon>Nocardioides</taxon>
    </lineage>
</organism>
<dbReference type="EC" id="2.7.11.1" evidence="1"/>
<sequence>MDPNNPERFADDARRYRLDARVATGGMGEVWRATDTVLGRVVAVKILKAEYADDPTFRGRFETEARNAAALFHPNVAGIFDFGQSATSDGSGSTRPYLVMELVDGQPLSALLRPDQPMDPAIVVDIMAQAADGIGAAHRAGIVHRDVKPANLLVTPDRTVKITDFGIARAADGLALTQTGMVMGTPQYISPEQAQGMTAGPAADVYSLGVVAFECLAGRRPFVAETAVATALAHLRDPVPDLPGNVPPGLASVVRRAMAKKPEERFADGAELARALRDPSSVAAPAAAAEPAPTQATQVLGGAAVPAAAAAATAFPPTGAAAVVTEETTEPAGADEPRKTPVLPWVAGILALLLVAALVWIFVATSGGDDDDPAAPPSETSSAPPTSSATTETTTSEPTSETTSAEPETFDLDVDSYRGRNINEVRDELRDQFGLEVTRDEVENDGSQVPNTVSEISPSTGLTAGDSVTVQFWGPEPSPEPTETQPTETQPTETEPTLPVPTDTATTEAP</sequence>
<evidence type="ECO:0000256" key="1">
    <source>
        <dbReference type="ARBA" id="ARBA00012513"/>
    </source>
</evidence>
<dbReference type="RefSeq" id="WP_163771389.1">
    <property type="nucleotide sequence ID" value="NZ_JAAGXA010000004.1"/>
</dbReference>
<dbReference type="Pfam" id="PF00069">
    <property type="entry name" value="Pkinase"/>
    <property type="match status" value="1"/>
</dbReference>
<dbReference type="AlphaFoldDB" id="A0A6P0HH52"/>
<dbReference type="CDD" id="cd06577">
    <property type="entry name" value="PASTA_pknB"/>
    <property type="match status" value="1"/>
</dbReference>
<evidence type="ECO:0000256" key="3">
    <source>
        <dbReference type="ARBA" id="ARBA00022679"/>
    </source>
</evidence>
<feature type="compositionally biased region" description="Polar residues" evidence="10">
    <location>
        <begin position="455"/>
        <end position="470"/>
    </location>
</feature>
<evidence type="ECO:0000259" key="12">
    <source>
        <dbReference type="PROSITE" id="PS50011"/>
    </source>
</evidence>
<keyword evidence="11" id="KW-0812">Transmembrane</keyword>
<feature type="region of interest" description="Disordered" evidence="10">
    <location>
        <begin position="455"/>
        <end position="510"/>
    </location>
</feature>
<dbReference type="Proteomes" id="UP000468687">
    <property type="component" value="Unassembled WGS sequence"/>
</dbReference>
<dbReference type="PANTHER" id="PTHR43289:SF6">
    <property type="entry name" value="SERINE_THREONINE-PROTEIN KINASE NEKL-3"/>
    <property type="match status" value="1"/>
</dbReference>
<keyword evidence="14" id="KW-1185">Reference proteome</keyword>
<dbReference type="PROSITE" id="PS50011">
    <property type="entry name" value="PROTEIN_KINASE_DOM"/>
    <property type="match status" value="1"/>
</dbReference>
<dbReference type="GO" id="GO:0004674">
    <property type="term" value="F:protein serine/threonine kinase activity"/>
    <property type="evidence" value="ECO:0007669"/>
    <property type="project" value="UniProtKB-KW"/>
</dbReference>
<dbReference type="PROSITE" id="PS00108">
    <property type="entry name" value="PROTEIN_KINASE_ST"/>
    <property type="match status" value="1"/>
</dbReference>
<gene>
    <name evidence="13" type="ORF">G3T38_06955</name>
</gene>
<evidence type="ECO:0000256" key="10">
    <source>
        <dbReference type="SAM" id="MobiDB-lite"/>
    </source>
</evidence>
<feature type="domain" description="Protein kinase" evidence="12">
    <location>
        <begin position="16"/>
        <end position="277"/>
    </location>
</feature>
<feature type="compositionally biased region" description="Low complexity" evidence="10">
    <location>
        <begin position="481"/>
        <end position="504"/>
    </location>
</feature>
<evidence type="ECO:0000256" key="4">
    <source>
        <dbReference type="ARBA" id="ARBA00022737"/>
    </source>
</evidence>
<keyword evidence="11" id="KW-1133">Transmembrane helix</keyword>
<comment type="catalytic activity">
    <reaction evidence="9">
        <text>L-seryl-[protein] + ATP = O-phospho-L-seryl-[protein] + ADP + H(+)</text>
        <dbReference type="Rhea" id="RHEA:17989"/>
        <dbReference type="Rhea" id="RHEA-COMP:9863"/>
        <dbReference type="Rhea" id="RHEA-COMP:11604"/>
        <dbReference type="ChEBI" id="CHEBI:15378"/>
        <dbReference type="ChEBI" id="CHEBI:29999"/>
        <dbReference type="ChEBI" id="CHEBI:30616"/>
        <dbReference type="ChEBI" id="CHEBI:83421"/>
        <dbReference type="ChEBI" id="CHEBI:456216"/>
        <dbReference type="EC" id="2.7.11.1"/>
    </reaction>
</comment>
<evidence type="ECO:0000256" key="8">
    <source>
        <dbReference type="ARBA" id="ARBA00047899"/>
    </source>
</evidence>
<evidence type="ECO:0000256" key="6">
    <source>
        <dbReference type="ARBA" id="ARBA00022777"/>
    </source>
</evidence>
<dbReference type="SMART" id="SM00220">
    <property type="entry name" value="S_TKc"/>
    <property type="match status" value="1"/>
</dbReference>
<dbReference type="FunFam" id="1.10.510.10:FF:000021">
    <property type="entry name" value="Serine/threonine protein kinase"/>
    <property type="match status" value="1"/>
</dbReference>
<dbReference type="InterPro" id="IPR008271">
    <property type="entry name" value="Ser/Thr_kinase_AS"/>
</dbReference>
<keyword evidence="5" id="KW-0547">Nucleotide-binding</keyword>
<evidence type="ECO:0000313" key="13">
    <source>
        <dbReference type="EMBL" id="NEN78012.1"/>
    </source>
</evidence>
<dbReference type="EMBL" id="JAAGXA010000004">
    <property type="protein sequence ID" value="NEN78012.1"/>
    <property type="molecule type" value="Genomic_DNA"/>
</dbReference>
<dbReference type="InterPro" id="IPR000719">
    <property type="entry name" value="Prot_kinase_dom"/>
</dbReference>
<keyword evidence="6 13" id="KW-0418">Kinase</keyword>